<organism evidence="1 2">
    <name type="scientific">Paenibacillus alvei</name>
    <name type="common">Bacillus alvei</name>
    <dbReference type="NCBI Taxonomy" id="44250"/>
    <lineage>
        <taxon>Bacteria</taxon>
        <taxon>Bacillati</taxon>
        <taxon>Bacillota</taxon>
        <taxon>Bacilli</taxon>
        <taxon>Bacillales</taxon>
        <taxon>Paenibacillaceae</taxon>
        <taxon>Paenibacillus</taxon>
    </lineage>
</organism>
<dbReference type="Proteomes" id="UP000304148">
    <property type="component" value="Chromosome"/>
</dbReference>
<dbReference type="EMBL" id="LS992241">
    <property type="protein sequence ID" value="SYX83245.1"/>
    <property type="molecule type" value="Genomic_DNA"/>
</dbReference>
<proteinExistence type="predicted"/>
<protein>
    <submittedName>
        <fullName evidence="1">Uncharacterized protein</fullName>
    </submittedName>
</protein>
<gene>
    <name evidence="1" type="ORF">PBLR_11667</name>
</gene>
<name>A0A383R810_PAEAL</name>
<evidence type="ECO:0000313" key="1">
    <source>
        <dbReference type="EMBL" id="SYX83245.1"/>
    </source>
</evidence>
<dbReference type="AlphaFoldDB" id="A0A383R810"/>
<reference evidence="2" key="1">
    <citation type="submission" date="2018-08" db="EMBL/GenBank/DDBJ databases">
        <authorList>
            <person name="Chevrot R."/>
        </authorList>
    </citation>
    <scope>NUCLEOTIDE SEQUENCE [LARGE SCALE GENOMIC DNA]</scope>
</reference>
<sequence length="68" mass="7641">MTGLAKLLDKRPDLRPSIRPITVAGPCWICTKLPLSITSSVVHDVNGRPFDIYYSTNDLKRNIKKDNS</sequence>
<accession>A0A383R810</accession>
<evidence type="ECO:0000313" key="2">
    <source>
        <dbReference type="Proteomes" id="UP000304148"/>
    </source>
</evidence>